<gene>
    <name evidence="2" type="ORF">SLS60_008019</name>
</gene>
<keyword evidence="3" id="KW-1185">Reference proteome</keyword>
<keyword evidence="1" id="KW-0732">Signal</keyword>
<protein>
    <submittedName>
        <fullName evidence="2">Uncharacterized protein</fullName>
    </submittedName>
</protein>
<evidence type="ECO:0000313" key="2">
    <source>
        <dbReference type="EMBL" id="KAL1598876.1"/>
    </source>
</evidence>
<dbReference type="EMBL" id="JAKJXO020000011">
    <property type="protein sequence ID" value="KAL1598876.1"/>
    <property type="molecule type" value="Genomic_DNA"/>
</dbReference>
<sequence>MLLSYLIIFLNLIHPSTEQLTTSKATSALTQPFIHPIRGDVLLPGSIFTIRWEANTSFKNVTLQLWDKTSWGFARDLLSPCHPWARNPFCGTIAVSAPNTGSFDWLVPSPQNGSMGFGFPRGERAYWIKMYVDDYVHAEIGNTDPVLSYSQNFAFAKEGDVGTLATEQEGPTSTSGWDSGPPTVFVTVFDNGSATSTGGDGAVRETGTHAATATSLGNKTALVPVEGVAGRVKWSMMGSLMGGLGLVLCWIYCECL</sequence>
<evidence type="ECO:0000313" key="3">
    <source>
        <dbReference type="Proteomes" id="UP001521785"/>
    </source>
</evidence>
<evidence type="ECO:0000256" key="1">
    <source>
        <dbReference type="SAM" id="SignalP"/>
    </source>
</evidence>
<name>A0ABR3R3A1_9PLEO</name>
<feature type="chain" id="PRO_5045713400" evidence="1">
    <location>
        <begin position="19"/>
        <end position="256"/>
    </location>
</feature>
<proteinExistence type="predicted"/>
<accession>A0ABR3R3A1</accession>
<feature type="signal peptide" evidence="1">
    <location>
        <begin position="1"/>
        <end position="18"/>
    </location>
</feature>
<comment type="caution">
    <text evidence="2">The sequence shown here is derived from an EMBL/GenBank/DDBJ whole genome shotgun (WGS) entry which is preliminary data.</text>
</comment>
<dbReference type="Proteomes" id="UP001521785">
    <property type="component" value="Unassembled WGS sequence"/>
</dbReference>
<reference evidence="2 3" key="1">
    <citation type="submission" date="2024-02" db="EMBL/GenBank/DDBJ databases">
        <title>De novo assembly and annotation of 12 fungi associated with fruit tree decline syndrome in Ontario, Canada.</title>
        <authorList>
            <person name="Sulman M."/>
            <person name="Ellouze W."/>
            <person name="Ilyukhin E."/>
        </authorList>
    </citation>
    <scope>NUCLEOTIDE SEQUENCE [LARGE SCALE GENOMIC DNA]</scope>
    <source>
        <strain evidence="2 3">M42-189</strain>
    </source>
</reference>
<organism evidence="2 3">
    <name type="scientific">Paraconiothyrium brasiliense</name>
    <dbReference type="NCBI Taxonomy" id="300254"/>
    <lineage>
        <taxon>Eukaryota</taxon>
        <taxon>Fungi</taxon>
        <taxon>Dikarya</taxon>
        <taxon>Ascomycota</taxon>
        <taxon>Pezizomycotina</taxon>
        <taxon>Dothideomycetes</taxon>
        <taxon>Pleosporomycetidae</taxon>
        <taxon>Pleosporales</taxon>
        <taxon>Massarineae</taxon>
        <taxon>Didymosphaeriaceae</taxon>
        <taxon>Paraconiothyrium</taxon>
    </lineage>
</organism>